<dbReference type="PRINTS" id="PR00682">
    <property type="entry name" value="IPNSYNTHASE"/>
</dbReference>
<dbReference type="EMBL" id="CP034170">
    <property type="protein sequence ID" value="AZI58728.1"/>
    <property type="molecule type" value="Genomic_DNA"/>
</dbReference>
<dbReference type="InterPro" id="IPR027443">
    <property type="entry name" value="IPNS-like_sf"/>
</dbReference>
<dbReference type="InterPro" id="IPR026992">
    <property type="entry name" value="DIOX_N"/>
</dbReference>
<dbReference type="InterPro" id="IPR005123">
    <property type="entry name" value="Oxoglu/Fe-dep_dioxygenase_dom"/>
</dbReference>
<gene>
    <name evidence="9" type="ORF">EH165_11880</name>
</gene>
<keyword evidence="4 7" id="KW-0560">Oxidoreductase</keyword>
<dbReference type="AlphaFoldDB" id="A0A3G8ZNM1"/>
<dbReference type="SUPFAM" id="SSF51197">
    <property type="entry name" value="Clavaminate synthase-like"/>
    <property type="match status" value="1"/>
</dbReference>
<evidence type="ECO:0000256" key="3">
    <source>
        <dbReference type="ARBA" id="ARBA00022723"/>
    </source>
</evidence>
<keyword evidence="10" id="KW-1185">Reference proteome</keyword>
<feature type="domain" description="Fe2OG dioxygenase" evidence="8">
    <location>
        <begin position="170"/>
        <end position="278"/>
    </location>
</feature>
<protein>
    <submittedName>
        <fullName evidence="9">Isopenicillin N synthase family oxygenase</fullName>
    </submittedName>
</protein>
<dbReference type="PANTHER" id="PTHR10209:SF867">
    <property type="entry name" value="2-OXOGLUTARATE (2OG) AND FE(II)-DEPENDENT OXYGENASE SUPERFAMILY PROTEIN"/>
    <property type="match status" value="1"/>
</dbReference>
<dbReference type="Pfam" id="PF14226">
    <property type="entry name" value="DIOX_N"/>
    <property type="match status" value="1"/>
</dbReference>
<dbReference type="GO" id="GO:0016491">
    <property type="term" value="F:oxidoreductase activity"/>
    <property type="evidence" value="ECO:0007669"/>
    <property type="project" value="UniProtKB-KW"/>
</dbReference>
<keyword evidence="3 7" id="KW-0479">Metal-binding</keyword>
<dbReference type="PANTHER" id="PTHR10209">
    <property type="entry name" value="OXIDOREDUCTASE, 2OG-FE II OXYGENASE FAMILY PROTEIN"/>
    <property type="match status" value="1"/>
</dbReference>
<evidence type="ECO:0000256" key="4">
    <source>
        <dbReference type="ARBA" id="ARBA00023002"/>
    </source>
</evidence>
<dbReference type="RefSeq" id="WP_124799633.1">
    <property type="nucleotide sequence ID" value="NZ_CP034170.1"/>
</dbReference>
<dbReference type="OrthoDB" id="21825at2"/>
<dbReference type="InterPro" id="IPR044861">
    <property type="entry name" value="IPNS-like_FE2OG_OXY"/>
</dbReference>
<sequence>MAYVPVIDLSLDDLELAPVLSQVCTEVGFFQVINHGMPSAVEQRTWSALTAFFDLPLAEKLALTPENIGDPYGYIPVSAESLAASLGVETPGDVKESINIGPIDPPTHELSGPDEAIIYTENRWPESLPELKETCREYYDAMTLLSERIMRLFALALDLPAEYFNPLITHAPSALRAVNYPANETPLAKGQLRAGAHTDYGLLTILHQDTVGGLEVVDSSGKWVAVPSIDGAYVVNIGDLMARWTNDTWRSTLHRVVNPVEGEASAARRQSVPFFYNANWDAIVECLPSCLPPGESPKYESAVAGPHLMTKFHRTATPS</sequence>
<keyword evidence="5 7" id="KW-0408">Iron</keyword>
<dbReference type="KEGG" id="nak:EH165_11880"/>
<evidence type="ECO:0000256" key="6">
    <source>
        <dbReference type="ARBA" id="ARBA00023194"/>
    </source>
</evidence>
<dbReference type="GO" id="GO:0017000">
    <property type="term" value="P:antibiotic biosynthetic process"/>
    <property type="evidence" value="ECO:0007669"/>
    <property type="project" value="UniProtKB-KW"/>
</dbReference>
<evidence type="ECO:0000256" key="7">
    <source>
        <dbReference type="RuleBase" id="RU003682"/>
    </source>
</evidence>
<dbReference type="GO" id="GO:0046872">
    <property type="term" value="F:metal ion binding"/>
    <property type="evidence" value="ECO:0007669"/>
    <property type="project" value="UniProtKB-KW"/>
</dbReference>
<evidence type="ECO:0000256" key="1">
    <source>
        <dbReference type="ARBA" id="ARBA00004792"/>
    </source>
</evidence>
<dbReference type="Proteomes" id="UP000268084">
    <property type="component" value="Chromosome"/>
</dbReference>
<dbReference type="Pfam" id="PF03171">
    <property type="entry name" value="2OG-FeII_Oxy"/>
    <property type="match status" value="1"/>
</dbReference>
<keyword evidence="6" id="KW-0045">Antibiotic biosynthesis</keyword>
<dbReference type="PROSITE" id="PS51471">
    <property type="entry name" value="FE2OG_OXY"/>
    <property type="match status" value="1"/>
</dbReference>
<proteinExistence type="inferred from homology"/>
<evidence type="ECO:0000259" key="8">
    <source>
        <dbReference type="PROSITE" id="PS51471"/>
    </source>
</evidence>
<reference evidence="9 10" key="2">
    <citation type="submission" date="2018-12" db="EMBL/GenBank/DDBJ databases">
        <title>Nakamurella antarcticus sp. nov., isolated from Antarctica South Shetland Islands soil.</title>
        <authorList>
            <person name="Peng F."/>
        </authorList>
    </citation>
    <scope>NUCLEOTIDE SEQUENCE [LARGE SCALE GENOMIC DNA]</scope>
    <source>
        <strain evidence="9 10">S14-144</strain>
    </source>
</reference>
<evidence type="ECO:0000313" key="10">
    <source>
        <dbReference type="Proteomes" id="UP000268084"/>
    </source>
</evidence>
<comment type="pathway">
    <text evidence="1">Antibiotic biosynthesis.</text>
</comment>
<name>A0A3G8ZNM1_9ACTN</name>
<evidence type="ECO:0000256" key="2">
    <source>
        <dbReference type="ARBA" id="ARBA00008056"/>
    </source>
</evidence>
<accession>A0A3G8ZNM1</accession>
<organism evidence="9 10">
    <name type="scientific">Nakamurella antarctica</name>
    <dbReference type="NCBI Taxonomy" id="1902245"/>
    <lineage>
        <taxon>Bacteria</taxon>
        <taxon>Bacillati</taxon>
        <taxon>Actinomycetota</taxon>
        <taxon>Actinomycetes</taxon>
        <taxon>Nakamurellales</taxon>
        <taxon>Nakamurellaceae</taxon>
        <taxon>Nakamurella</taxon>
    </lineage>
</organism>
<evidence type="ECO:0000313" key="9">
    <source>
        <dbReference type="EMBL" id="AZI58728.1"/>
    </source>
</evidence>
<evidence type="ECO:0000256" key="5">
    <source>
        <dbReference type="ARBA" id="ARBA00023004"/>
    </source>
</evidence>
<comment type="similarity">
    <text evidence="2 7">Belongs to the iron/ascorbate-dependent oxidoreductase family.</text>
</comment>
<reference evidence="9 10" key="1">
    <citation type="submission" date="2018-11" db="EMBL/GenBank/DDBJ databases">
        <authorList>
            <person name="Da X."/>
        </authorList>
    </citation>
    <scope>NUCLEOTIDE SEQUENCE [LARGE SCALE GENOMIC DNA]</scope>
    <source>
        <strain evidence="9 10">S14-144</strain>
    </source>
</reference>
<dbReference type="Gene3D" id="2.60.120.330">
    <property type="entry name" value="B-lactam Antibiotic, Isopenicillin N Synthase, Chain"/>
    <property type="match status" value="1"/>
</dbReference>